<dbReference type="Proteomes" id="UP001302719">
    <property type="component" value="Chromosome"/>
</dbReference>
<evidence type="ECO:0000256" key="1">
    <source>
        <dbReference type="ARBA" id="ARBA00008769"/>
    </source>
</evidence>
<comment type="similarity">
    <text evidence="1 2">Belongs to the OprB family.</text>
</comment>
<dbReference type="InterPro" id="IPR038673">
    <property type="entry name" value="OprB_sf"/>
</dbReference>
<evidence type="ECO:0000256" key="2">
    <source>
        <dbReference type="RuleBase" id="RU363072"/>
    </source>
</evidence>
<dbReference type="InterPro" id="IPR052932">
    <property type="entry name" value="OprB_Porin"/>
</dbReference>
<dbReference type="Gene3D" id="2.40.160.180">
    <property type="entry name" value="Carbohydrate-selective porin OprB"/>
    <property type="match status" value="1"/>
</dbReference>
<sequence>MPAYSEESQAVEQLEKIIEKPKAAQKSLKDQGLLLEVTNTMDILSNISGGVHRKTTLTGDLDLLLTVDIKKLVPSWRGTVFLYGLGLYGGDPSNNVGDIQGVSNIAAPDTWKLFEAWYQHNLFKRVSLLAGLYDITSEFDVIVSASTLFLNSSFGTGAELGAGGRNNLSTFPATSLGIRAQAILTDSLMVRAVVADGIPGDPNNARGTHVRLKKDDGLFGSMELAYYKYNTADLTQTKEKTVQELPRRLIFRRIGRSAPLVYEAKVALGFWGYTTSLDQLNKVNSSGEPVKQNGTFGIYGLAEYDVYYEKDDKDQGLTLFGRAGMADPNVNRISQYYGGGFIYKGLIPGRNIDRTAFGVAAAVNSHEYKQSQRRAGQRVENTEITLECTYSIFVNQNLVIQPDFQYVINPGTVPGRNNAVVVGARLEVNLNN</sequence>
<dbReference type="EMBL" id="CP116967">
    <property type="protein sequence ID" value="WNM56480.1"/>
    <property type="molecule type" value="Genomic_DNA"/>
</dbReference>
<dbReference type="PANTHER" id="PTHR37944:SF1">
    <property type="entry name" value="PORIN B"/>
    <property type="match status" value="1"/>
</dbReference>
<dbReference type="AlphaFoldDB" id="A0AA96GAP3"/>
<accession>A0AA96GAP3</accession>
<protein>
    <submittedName>
        <fullName evidence="3">Carbohydrate porin</fullName>
    </submittedName>
</protein>
<name>A0AA96GAP3_9BACT</name>
<organism evidence="3 4">
    <name type="scientific">Candidatus Nitrospira allomarina</name>
    <dbReference type="NCBI Taxonomy" id="3020900"/>
    <lineage>
        <taxon>Bacteria</taxon>
        <taxon>Pseudomonadati</taxon>
        <taxon>Nitrospirota</taxon>
        <taxon>Nitrospiria</taxon>
        <taxon>Nitrospirales</taxon>
        <taxon>Nitrospiraceae</taxon>
        <taxon>Nitrospira</taxon>
    </lineage>
</organism>
<proteinExistence type="inferred from homology"/>
<dbReference type="InterPro" id="IPR007049">
    <property type="entry name" value="Carb-sel_porin_OprB"/>
</dbReference>
<dbReference type="PANTHER" id="PTHR37944">
    <property type="entry name" value="PORIN B"/>
    <property type="match status" value="1"/>
</dbReference>
<keyword evidence="4" id="KW-1185">Reference proteome</keyword>
<dbReference type="GO" id="GO:0008643">
    <property type="term" value="P:carbohydrate transport"/>
    <property type="evidence" value="ECO:0007669"/>
    <property type="project" value="InterPro"/>
</dbReference>
<dbReference type="KEGG" id="nall:PP769_10850"/>
<reference evidence="3 4" key="1">
    <citation type="submission" date="2023-01" db="EMBL/GenBank/DDBJ databases">
        <title>Cultivation and genomic characterization of new, ubiquitous marine nitrite-oxidizing bacteria from the Nitrospirales.</title>
        <authorList>
            <person name="Mueller A.J."/>
            <person name="Daebeler A."/>
            <person name="Herbold C.W."/>
            <person name="Kirkegaard R.H."/>
            <person name="Daims H."/>
        </authorList>
    </citation>
    <scope>NUCLEOTIDE SEQUENCE [LARGE SCALE GENOMIC DNA]</scope>
    <source>
        <strain evidence="3 4">VA</strain>
    </source>
</reference>
<dbReference type="GO" id="GO:0015288">
    <property type="term" value="F:porin activity"/>
    <property type="evidence" value="ECO:0007669"/>
    <property type="project" value="InterPro"/>
</dbReference>
<evidence type="ECO:0000313" key="4">
    <source>
        <dbReference type="Proteomes" id="UP001302719"/>
    </source>
</evidence>
<evidence type="ECO:0000313" key="3">
    <source>
        <dbReference type="EMBL" id="WNM56480.1"/>
    </source>
</evidence>
<dbReference type="RefSeq" id="WP_312640071.1">
    <property type="nucleotide sequence ID" value="NZ_CP116967.1"/>
</dbReference>
<dbReference type="GO" id="GO:0016020">
    <property type="term" value="C:membrane"/>
    <property type="evidence" value="ECO:0007669"/>
    <property type="project" value="InterPro"/>
</dbReference>
<gene>
    <name evidence="3" type="ORF">PP769_10850</name>
</gene>
<dbReference type="Pfam" id="PF04966">
    <property type="entry name" value="OprB"/>
    <property type="match status" value="1"/>
</dbReference>